<accession>A0ABV8S956</accession>
<dbReference type="Proteomes" id="UP001595755">
    <property type="component" value="Unassembled WGS sequence"/>
</dbReference>
<dbReference type="Gene3D" id="3.30.300.30">
    <property type="match status" value="1"/>
</dbReference>
<dbReference type="InterPro" id="IPR045851">
    <property type="entry name" value="AMP-bd_C_sf"/>
</dbReference>
<comment type="similarity">
    <text evidence="1">Belongs to the ATP-dependent AMP-binding enzyme family.</text>
</comment>
<evidence type="ECO:0000313" key="5">
    <source>
        <dbReference type="EMBL" id="MFC4304121.1"/>
    </source>
</evidence>
<dbReference type="InterPro" id="IPR025110">
    <property type="entry name" value="AMP-bd_C"/>
</dbReference>
<proteinExistence type="inferred from homology"/>
<dbReference type="EMBL" id="JBHSED010000018">
    <property type="protein sequence ID" value="MFC4304121.1"/>
    <property type="molecule type" value="Genomic_DNA"/>
</dbReference>
<evidence type="ECO:0000313" key="6">
    <source>
        <dbReference type="Proteomes" id="UP001595755"/>
    </source>
</evidence>
<sequence length="443" mass="47689">MKGGTVIEFALKVDETVYRAHEIASRSEEMVRLKECRLSEGGRVAAMLRHPADVLAAIQYTRASGASLLLLHGDTPLAAAIASAASAGCSALVHGSPLQALRLKGVSLAAPSPPSLCQYSSGTTGKPKLIVRPWTEIEQEMDSYNQRLDPSGSDTPLIAVPVTHSFGLIAGMLAGLARGTVPRVITDKNPKYAMKLIRESADSIVYAVPFLYQLFGALGKGDLRYRKLVSSGAPLTEALLAQLVEAADEVWQQYGCSEIGCIALGSQPTFPDDVGAPLPHLTVTLESLRSEAADDEGEGYAVDRTDLSVREIFVSDRAKSQSIRTGDIGMRTEGGRLRIQGRLDDLINVSGQKVMPSEVERVLAGLPGIKEVVVYGTRHPVWGEAVKAMIVADRSLREDELRTLCGKELPGYKVPAFIETVDEIPRPASGKTSRRYIREREGG</sequence>
<keyword evidence="2" id="KW-0436">Ligase</keyword>
<protein>
    <submittedName>
        <fullName evidence="5">AMP-binding protein</fullName>
    </submittedName>
</protein>
<dbReference type="CDD" id="cd04433">
    <property type="entry name" value="AFD_class_I"/>
    <property type="match status" value="1"/>
</dbReference>
<dbReference type="InterPro" id="IPR042099">
    <property type="entry name" value="ANL_N_sf"/>
</dbReference>
<evidence type="ECO:0000259" key="3">
    <source>
        <dbReference type="Pfam" id="PF00501"/>
    </source>
</evidence>
<comment type="caution">
    <text evidence="5">The sequence shown here is derived from an EMBL/GenBank/DDBJ whole genome shotgun (WGS) entry which is preliminary data.</text>
</comment>
<dbReference type="Pfam" id="PF13193">
    <property type="entry name" value="AMP-binding_C"/>
    <property type="match status" value="1"/>
</dbReference>
<dbReference type="InterPro" id="IPR000873">
    <property type="entry name" value="AMP-dep_synth/lig_dom"/>
</dbReference>
<reference evidence="6" key="1">
    <citation type="journal article" date="2019" name="Int. J. Syst. Evol. Microbiol.">
        <title>The Global Catalogue of Microorganisms (GCM) 10K type strain sequencing project: providing services to taxonomists for standard genome sequencing and annotation.</title>
        <authorList>
            <consortium name="The Broad Institute Genomics Platform"/>
            <consortium name="The Broad Institute Genome Sequencing Center for Infectious Disease"/>
            <person name="Wu L."/>
            <person name="Ma J."/>
        </authorList>
    </citation>
    <scope>NUCLEOTIDE SEQUENCE [LARGE SCALE GENOMIC DNA]</scope>
    <source>
        <strain evidence="6">CGMCC 4.1641</strain>
    </source>
</reference>
<dbReference type="Pfam" id="PF00501">
    <property type="entry name" value="AMP-binding"/>
    <property type="match status" value="1"/>
</dbReference>
<name>A0ABV8S956_9BACL</name>
<dbReference type="Gene3D" id="3.40.50.12780">
    <property type="entry name" value="N-terminal domain of ligase-like"/>
    <property type="match status" value="1"/>
</dbReference>
<evidence type="ECO:0000256" key="1">
    <source>
        <dbReference type="ARBA" id="ARBA00006432"/>
    </source>
</evidence>
<evidence type="ECO:0000259" key="4">
    <source>
        <dbReference type="Pfam" id="PF13193"/>
    </source>
</evidence>
<dbReference type="SUPFAM" id="SSF56801">
    <property type="entry name" value="Acetyl-CoA synthetase-like"/>
    <property type="match status" value="1"/>
</dbReference>
<organism evidence="5 6">
    <name type="scientific">Cohnella boryungensis</name>
    <dbReference type="NCBI Taxonomy" id="768479"/>
    <lineage>
        <taxon>Bacteria</taxon>
        <taxon>Bacillati</taxon>
        <taxon>Bacillota</taxon>
        <taxon>Bacilli</taxon>
        <taxon>Bacillales</taxon>
        <taxon>Paenibacillaceae</taxon>
        <taxon>Cohnella</taxon>
    </lineage>
</organism>
<feature type="domain" description="AMP-dependent synthetase/ligase" evidence="3">
    <location>
        <begin position="106"/>
        <end position="285"/>
    </location>
</feature>
<feature type="domain" description="AMP-binding enzyme C-terminal" evidence="4">
    <location>
        <begin position="358"/>
        <end position="431"/>
    </location>
</feature>
<keyword evidence="6" id="KW-1185">Reference proteome</keyword>
<evidence type="ECO:0000256" key="2">
    <source>
        <dbReference type="ARBA" id="ARBA00022598"/>
    </source>
</evidence>
<gene>
    <name evidence="5" type="ORF">ACFO1S_11840</name>
</gene>
<dbReference type="PANTHER" id="PTHR43201:SF5">
    <property type="entry name" value="MEDIUM-CHAIN ACYL-COA LIGASE ACSF2, MITOCHONDRIAL"/>
    <property type="match status" value="1"/>
</dbReference>
<dbReference type="PANTHER" id="PTHR43201">
    <property type="entry name" value="ACYL-COA SYNTHETASE"/>
    <property type="match status" value="1"/>
</dbReference>